<gene>
    <name evidence="4" type="ORF">AVDCRST_MAG49-1729</name>
</gene>
<evidence type="ECO:0000313" key="4">
    <source>
        <dbReference type="EMBL" id="CAA9550641.1"/>
    </source>
</evidence>
<dbReference type="InterPro" id="IPR011059">
    <property type="entry name" value="Metal-dep_hydrolase_composite"/>
</dbReference>
<dbReference type="Gene3D" id="3.20.20.140">
    <property type="entry name" value="Metal-dependent hydrolases"/>
    <property type="match status" value="2"/>
</dbReference>
<reference evidence="4" key="1">
    <citation type="submission" date="2020-02" db="EMBL/GenBank/DDBJ databases">
        <authorList>
            <person name="Meier V. D."/>
        </authorList>
    </citation>
    <scope>NUCLEOTIDE SEQUENCE</scope>
    <source>
        <strain evidence="4">AVDCRST_MAG49</strain>
    </source>
</reference>
<dbReference type="InterPro" id="IPR032466">
    <property type="entry name" value="Metal_Hydrolase"/>
</dbReference>
<organism evidence="4">
    <name type="scientific">uncultured Thermomicrobiales bacterium</name>
    <dbReference type="NCBI Taxonomy" id="1645740"/>
    <lineage>
        <taxon>Bacteria</taxon>
        <taxon>Pseudomonadati</taxon>
        <taxon>Thermomicrobiota</taxon>
        <taxon>Thermomicrobia</taxon>
        <taxon>Thermomicrobiales</taxon>
        <taxon>environmental samples</taxon>
    </lineage>
</organism>
<keyword evidence="2 4" id="KW-0378">Hydrolase</keyword>
<dbReference type="Pfam" id="PF07969">
    <property type="entry name" value="Amidohydro_3"/>
    <property type="match status" value="1"/>
</dbReference>
<evidence type="ECO:0000256" key="1">
    <source>
        <dbReference type="ARBA" id="ARBA00010716"/>
    </source>
</evidence>
<accession>A0A6J4UH57</accession>
<dbReference type="AlphaFoldDB" id="A0A6J4UH57"/>
<dbReference type="SUPFAM" id="SSF51338">
    <property type="entry name" value="Composite domain of metallo-dependent hydrolases"/>
    <property type="match status" value="1"/>
</dbReference>
<dbReference type="PANTHER" id="PTHR11113:SF14">
    <property type="entry name" value="N-ACETYLGLUCOSAMINE-6-PHOSPHATE DEACETYLASE"/>
    <property type="match status" value="1"/>
</dbReference>
<dbReference type="GO" id="GO:0006046">
    <property type="term" value="P:N-acetylglucosamine catabolic process"/>
    <property type="evidence" value="ECO:0007669"/>
    <property type="project" value="TreeGrafter"/>
</dbReference>
<sequence length="560" mass="60351">MSAIVPPAPSPDRPDVLIVGARVIDGTGNPWRYGDVALAGDRIAAVAPPGRLDRAAAGEVVEADGLVVCPGFIDIQSHSIAVFMLDRRSLGKVTQGVTTEIMGESWTPAPFGGQIADPLSGGLRTYLGEAFDEWDERARGWTRFGDWLADLEGRGVSVNVGSFIGGGTVREWGKGEAMGAPSPDELDAMRDCLDAAMRDGAFGIATALIYPPGSYAGLDELVALNEVVHRHRGVHITHVRSEESRLLEAIDEAVTIARRTGVATEIYHLKAAGPRNWPLMPEAIARIDAARAEGLDVTADMYPYEAAGTGLAVGVPPWAAEDGRLVENLRDPATRARIAAEIRHPSEPWENLVEIAGPENVLVAGPSHPDLVAYRGRRLSEVAAARGQDWVDALLDLLATEGSNIFAMFFMMSEENLALQMRQPWVTIATDAGGLDPVDAVRRGLTHPRAYGTYPRVLGRYVRERGALPLEDAIRKMSSAVADRLGLRDRGLLRTGMLADVVLFDPETVSDRATWTEPHQLSVGVRDVWVNGERVVRDGGHTGALPGRRVFGPGHRAAER</sequence>
<dbReference type="EMBL" id="CADCWG010000111">
    <property type="protein sequence ID" value="CAA9550641.1"/>
    <property type="molecule type" value="Genomic_DNA"/>
</dbReference>
<dbReference type="PANTHER" id="PTHR11113">
    <property type="entry name" value="N-ACETYLGLUCOSAMINE-6-PHOSPHATE DEACETYLASE"/>
    <property type="match status" value="1"/>
</dbReference>
<evidence type="ECO:0000259" key="3">
    <source>
        <dbReference type="Pfam" id="PF07969"/>
    </source>
</evidence>
<dbReference type="GO" id="GO:0047420">
    <property type="term" value="F:N-acyl-D-amino-acid deacylase activity"/>
    <property type="evidence" value="ECO:0007669"/>
    <property type="project" value="UniProtKB-EC"/>
</dbReference>
<dbReference type="GO" id="GO:0008448">
    <property type="term" value="F:N-acetylglucosamine-6-phosphate deacetylase activity"/>
    <property type="evidence" value="ECO:0007669"/>
    <property type="project" value="TreeGrafter"/>
</dbReference>
<dbReference type="EC" id="3.5.1.81" evidence="4"/>
<evidence type="ECO:0000256" key="2">
    <source>
        <dbReference type="ARBA" id="ARBA00022801"/>
    </source>
</evidence>
<dbReference type="CDD" id="cd01297">
    <property type="entry name" value="D-aminoacylase"/>
    <property type="match status" value="1"/>
</dbReference>
<proteinExistence type="inferred from homology"/>
<protein>
    <submittedName>
        <fullName evidence="4">N-acyl-D-amino-acid deacylase</fullName>
        <ecNumber evidence="4">3.5.1.81</ecNumber>
    </submittedName>
</protein>
<name>A0A6J4UH57_9BACT</name>
<dbReference type="InterPro" id="IPR013108">
    <property type="entry name" value="Amidohydro_3"/>
</dbReference>
<feature type="domain" description="Amidohydrolase 3" evidence="3">
    <location>
        <begin position="59"/>
        <end position="536"/>
    </location>
</feature>
<comment type="similarity">
    <text evidence="1">Belongs to the metallo-dependent hydrolases superfamily. NagA family.</text>
</comment>
<dbReference type="SUPFAM" id="SSF51556">
    <property type="entry name" value="Metallo-dependent hydrolases"/>
    <property type="match status" value="1"/>
</dbReference>